<dbReference type="AlphaFoldDB" id="A0A177NQK1"/>
<name>A0A177NQK1_9GAMM</name>
<comment type="caution">
    <text evidence="1">The sequence shown here is derived from an EMBL/GenBank/DDBJ whole genome shotgun (WGS) entry which is preliminary data.</text>
</comment>
<evidence type="ECO:0000313" key="2">
    <source>
        <dbReference type="Proteomes" id="UP000077857"/>
    </source>
</evidence>
<dbReference type="EMBL" id="LUUJ01000049">
    <property type="protein sequence ID" value="OAI19320.1"/>
    <property type="molecule type" value="Genomic_DNA"/>
</dbReference>
<dbReference type="Proteomes" id="UP000077857">
    <property type="component" value="Unassembled WGS sequence"/>
</dbReference>
<sequence>MAESTITKFCVIYDGDDHENHEMNIGMLGRSLSALGDAITEANAVLNGDASSIDVRVSADLIPGSFGIDVQVIQSAIDAKDVILALGLATGAVATGSVLAVIDWLKGEEITIIEDEENGMKKIHTGNRFIECQDDIAKLVQDTRVRKSIEKFIYEPLQNPGTNCFATRKSRDSIENDVYIDKQTASSYTGLVIHQTEKTIPVEATIKFTAANVNKSTGWKAIIEGQEHIVRMQDEFFLERLSNMQEPHVFGRTFTVTLQVKTIAKLGSEIVKYAVERVHHESGTAS</sequence>
<evidence type="ECO:0000313" key="1">
    <source>
        <dbReference type="EMBL" id="OAI19320.1"/>
    </source>
</evidence>
<accession>A0A177NQK1</accession>
<protein>
    <submittedName>
        <fullName evidence="1">Uncharacterized protein</fullName>
    </submittedName>
</protein>
<dbReference type="OrthoDB" id="6400380at2"/>
<gene>
    <name evidence="1" type="ORF">A1507_07095</name>
</gene>
<organism evidence="1 2">
    <name type="scientific">Methylomonas koyamae</name>
    <dbReference type="NCBI Taxonomy" id="702114"/>
    <lineage>
        <taxon>Bacteria</taxon>
        <taxon>Pseudomonadati</taxon>
        <taxon>Pseudomonadota</taxon>
        <taxon>Gammaproteobacteria</taxon>
        <taxon>Methylococcales</taxon>
        <taxon>Methylococcaceae</taxon>
        <taxon>Methylomonas</taxon>
    </lineage>
</organism>
<proteinExistence type="predicted"/>
<reference evidence="1 2" key="1">
    <citation type="submission" date="2016-03" db="EMBL/GenBank/DDBJ databases">
        <authorList>
            <person name="Ploux O."/>
        </authorList>
    </citation>
    <scope>NUCLEOTIDE SEQUENCE [LARGE SCALE GENOMIC DNA]</scope>
    <source>
        <strain evidence="1 2">R-45378</strain>
    </source>
</reference>
<dbReference type="RefSeq" id="WP_064039518.1">
    <property type="nucleotide sequence ID" value="NZ_LUUJ01000049.1"/>
</dbReference>